<comment type="caution">
    <text evidence="8">The sequence shown here is derived from an EMBL/GenBank/DDBJ whole genome shotgun (WGS) entry which is preliminary data.</text>
</comment>
<dbReference type="InterPro" id="IPR013083">
    <property type="entry name" value="Znf_RING/FYVE/PHD"/>
</dbReference>
<proteinExistence type="predicted"/>
<keyword evidence="5" id="KW-0862">Zinc</keyword>
<dbReference type="Pfam" id="PF12678">
    <property type="entry name" value="zf-rbx1"/>
    <property type="match status" value="1"/>
</dbReference>
<dbReference type="PANTHER" id="PTHR45969">
    <property type="entry name" value="RING ZINC FINGER PROTEIN-RELATED"/>
    <property type="match status" value="1"/>
</dbReference>
<keyword evidence="9" id="KW-1185">Reference proteome</keyword>
<evidence type="ECO:0000256" key="5">
    <source>
        <dbReference type="ARBA" id="ARBA00022833"/>
    </source>
</evidence>
<keyword evidence="3 6" id="KW-0863">Zinc-finger</keyword>
<dbReference type="SMART" id="SM00184">
    <property type="entry name" value="RING"/>
    <property type="match status" value="1"/>
</dbReference>
<comment type="pathway">
    <text evidence="1">Protein modification; protein ubiquitination.</text>
</comment>
<gene>
    <name evidence="8" type="ORF">PIB30_067078</name>
</gene>
<evidence type="ECO:0000256" key="3">
    <source>
        <dbReference type="ARBA" id="ARBA00022771"/>
    </source>
</evidence>
<reference evidence="8 9" key="1">
    <citation type="journal article" date="2023" name="Plants (Basel)">
        <title>Bridging the Gap: Combining Genomics and Transcriptomics Approaches to Understand Stylosanthes scabra, an Orphan Legume from the Brazilian Caatinga.</title>
        <authorList>
            <person name="Ferreira-Neto J.R.C."/>
            <person name="da Silva M.D."/>
            <person name="Binneck E."/>
            <person name="de Melo N.F."/>
            <person name="da Silva R.H."/>
            <person name="de Melo A.L.T.M."/>
            <person name="Pandolfi V."/>
            <person name="Bustamante F.O."/>
            <person name="Brasileiro-Vidal A.C."/>
            <person name="Benko-Iseppon A.M."/>
        </authorList>
    </citation>
    <scope>NUCLEOTIDE SEQUENCE [LARGE SCALE GENOMIC DNA]</scope>
    <source>
        <tissue evidence="8">Leaves</tissue>
    </source>
</reference>
<dbReference type="PANTHER" id="PTHR45969:SF69">
    <property type="entry name" value="FINGER DOMAIN PROTEIN, PUTATIVE (AFU_ORTHOLOGUE AFUA_3G12190)-RELATED"/>
    <property type="match status" value="1"/>
</dbReference>
<organism evidence="8 9">
    <name type="scientific">Stylosanthes scabra</name>
    <dbReference type="NCBI Taxonomy" id="79078"/>
    <lineage>
        <taxon>Eukaryota</taxon>
        <taxon>Viridiplantae</taxon>
        <taxon>Streptophyta</taxon>
        <taxon>Embryophyta</taxon>
        <taxon>Tracheophyta</taxon>
        <taxon>Spermatophyta</taxon>
        <taxon>Magnoliopsida</taxon>
        <taxon>eudicotyledons</taxon>
        <taxon>Gunneridae</taxon>
        <taxon>Pentapetalae</taxon>
        <taxon>rosids</taxon>
        <taxon>fabids</taxon>
        <taxon>Fabales</taxon>
        <taxon>Fabaceae</taxon>
        <taxon>Papilionoideae</taxon>
        <taxon>50 kb inversion clade</taxon>
        <taxon>dalbergioids sensu lato</taxon>
        <taxon>Dalbergieae</taxon>
        <taxon>Pterocarpus clade</taxon>
        <taxon>Stylosanthes</taxon>
    </lineage>
</organism>
<dbReference type="InterPro" id="IPR001841">
    <property type="entry name" value="Znf_RING"/>
</dbReference>
<keyword evidence="2" id="KW-0479">Metal-binding</keyword>
<dbReference type="InterPro" id="IPR024766">
    <property type="entry name" value="Znf_RING_H2"/>
</dbReference>
<evidence type="ECO:0000313" key="8">
    <source>
        <dbReference type="EMBL" id="MED6125271.1"/>
    </source>
</evidence>
<protein>
    <recommendedName>
        <fullName evidence="7">RING-type domain-containing protein</fullName>
    </recommendedName>
</protein>
<dbReference type="Proteomes" id="UP001341840">
    <property type="component" value="Unassembled WGS sequence"/>
</dbReference>
<dbReference type="SUPFAM" id="SSF57850">
    <property type="entry name" value="RING/U-box"/>
    <property type="match status" value="1"/>
</dbReference>
<accession>A0ABU6RMH9</accession>
<dbReference type="Gene3D" id="3.30.40.10">
    <property type="entry name" value="Zinc/RING finger domain, C3HC4 (zinc finger)"/>
    <property type="match status" value="1"/>
</dbReference>
<evidence type="ECO:0000313" key="9">
    <source>
        <dbReference type="Proteomes" id="UP001341840"/>
    </source>
</evidence>
<evidence type="ECO:0000256" key="4">
    <source>
        <dbReference type="ARBA" id="ARBA00022786"/>
    </source>
</evidence>
<feature type="domain" description="RING-type" evidence="7">
    <location>
        <begin position="53"/>
        <end position="106"/>
    </location>
</feature>
<evidence type="ECO:0000256" key="1">
    <source>
        <dbReference type="ARBA" id="ARBA00004906"/>
    </source>
</evidence>
<dbReference type="EMBL" id="JASCZI010030902">
    <property type="protein sequence ID" value="MED6125271.1"/>
    <property type="molecule type" value="Genomic_DNA"/>
</dbReference>
<dbReference type="PROSITE" id="PS50089">
    <property type="entry name" value="ZF_RING_2"/>
    <property type="match status" value="1"/>
</dbReference>
<sequence length="127" mass="14268">MCEINVNLHVTTHVVLNCHGNNNNNAIVVATKLVNLLPRPKIDECHDFVEQQCAICLEELCHNIDGSSAEVVVAINCSHVFHERCIFRWLLRCINLKASYTCPLCRDPIIVSTSEGEGDGGFRHNHY</sequence>
<keyword evidence="4" id="KW-0833">Ubl conjugation pathway</keyword>
<evidence type="ECO:0000256" key="2">
    <source>
        <dbReference type="ARBA" id="ARBA00022723"/>
    </source>
</evidence>
<evidence type="ECO:0000259" key="7">
    <source>
        <dbReference type="PROSITE" id="PS50089"/>
    </source>
</evidence>
<name>A0ABU6RMH9_9FABA</name>
<evidence type="ECO:0000256" key="6">
    <source>
        <dbReference type="PROSITE-ProRule" id="PRU00175"/>
    </source>
</evidence>